<protein>
    <submittedName>
        <fullName evidence="2">Rod shape-determining protein MreD</fullName>
    </submittedName>
</protein>
<sequence length="168" mass="19022">MRAAFIALCLVIMFFHLLPLETMPRRWAAPDLLVALCFAWALRRPDYVPALSVAGVMLLADLMFQRPPGLWAALVVMAVHWLKSRERRQRETTFVLEWFTVAGCLISITLIYRVVLLILMVPSGPPFLILMQLAMTILFYPLVVILSHLTLGVRRSAPGEVDRLGHSL</sequence>
<organism evidence="2 3">
    <name type="scientific">Puniceibacterium sediminis</name>
    <dbReference type="NCBI Taxonomy" id="1608407"/>
    <lineage>
        <taxon>Bacteria</taxon>
        <taxon>Pseudomonadati</taxon>
        <taxon>Pseudomonadota</taxon>
        <taxon>Alphaproteobacteria</taxon>
        <taxon>Rhodobacterales</taxon>
        <taxon>Paracoccaceae</taxon>
        <taxon>Puniceibacterium</taxon>
    </lineage>
</organism>
<keyword evidence="3" id="KW-1185">Reference proteome</keyword>
<name>A0A238WIX4_9RHOB</name>
<dbReference type="Proteomes" id="UP000198417">
    <property type="component" value="Unassembled WGS sequence"/>
</dbReference>
<feature type="transmembrane region" description="Helical" evidence="1">
    <location>
        <begin position="94"/>
        <end position="121"/>
    </location>
</feature>
<evidence type="ECO:0000313" key="3">
    <source>
        <dbReference type="Proteomes" id="UP000198417"/>
    </source>
</evidence>
<evidence type="ECO:0000313" key="2">
    <source>
        <dbReference type="EMBL" id="SNR46437.1"/>
    </source>
</evidence>
<dbReference type="EMBL" id="FZNN01000006">
    <property type="protein sequence ID" value="SNR46437.1"/>
    <property type="molecule type" value="Genomic_DNA"/>
</dbReference>
<gene>
    <name evidence="2" type="ORF">SAMN06265370_10643</name>
</gene>
<feature type="transmembrane region" description="Helical" evidence="1">
    <location>
        <begin position="64"/>
        <end position="82"/>
    </location>
</feature>
<reference evidence="2 3" key="1">
    <citation type="submission" date="2017-06" db="EMBL/GenBank/DDBJ databases">
        <authorList>
            <person name="Kim H.J."/>
            <person name="Triplett B.A."/>
        </authorList>
    </citation>
    <scope>NUCLEOTIDE SEQUENCE [LARGE SCALE GENOMIC DNA]</scope>
    <source>
        <strain evidence="2 3">DSM 29052</strain>
    </source>
</reference>
<proteinExistence type="predicted"/>
<keyword evidence="1" id="KW-0472">Membrane</keyword>
<evidence type="ECO:0000256" key="1">
    <source>
        <dbReference type="SAM" id="Phobius"/>
    </source>
</evidence>
<keyword evidence="1" id="KW-1133">Transmembrane helix</keyword>
<keyword evidence="1" id="KW-0812">Transmembrane</keyword>
<dbReference type="AlphaFoldDB" id="A0A238WIX4"/>
<feature type="transmembrane region" description="Helical" evidence="1">
    <location>
        <begin position="127"/>
        <end position="146"/>
    </location>
</feature>
<accession>A0A238WIX4</accession>